<evidence type="ECO:0008006" key="4">
    <source>
        <dbReference type="Google" id="ProtNLM"/>
    </source>
</evidence>
<evidence type="ECO:0000313" key="2">
    <source>
        <dbReference type="EMBL" id="RBQ14186.1"/>
    </source>
</evidence>
<dbReference type="NCBIfam" id="NF045478">
    <property type="entry name" value="XF1762_fam"/>
    <property type="match status" value="1"/>
</dbReference>
<feature type="region of interest" description="Disordered" evidence="1">
    <location>
        <begin position="114"/>
        <end position="135"/>
    </location>
</feature>
<name>A0A366LJW8_9ACTN</name>
<dbReference type="RefSeq" id="WP_113986471.1">
    <property type="nucleotide sequence ID" value="NZ_QMEY01000037.1"/>
</dbReference>
<dbReference type="InterPro" id="IPR053780">
    <property type="entry name" value="Gp66-like"/>
</dbReference>
<dbReference type="AlphaFoldDB" id="A0A366LJW8"/>
<protein>
    <recommendedName>
        <fullName evidence="4">N-acetyltransferase domain-containing protein</fullName>
    </recommendedName>
</protein>
<sequence length="154" mass="16209">MVIVPLAIRTARAFVAWQHRHLGPPPGAKFAIGVATTEALVGVVMVGRPVARAFDDGLTAEVTRLATDGTPNACSALLGAAWRTARAMGYRRLITYTRAGEPGTSLHAAGLRRVADRPPRPGWNPPARPRTAGCGDGVQRTLWEITVGVPGGGR</sequence>
<keyword evidence="3" id="KW-1185">Reference proteome</keyword>
<proteinExistence type="predicted"/>
<dbReference type="EMBL" id="QMEY01000037">
    <property type="protein sequence ID" value="RBQ14186.1"/>
    <property type="molecule type" value="Genomic_DNA"/>
</dbReference>
<reference evidence="2 3" key="1">
    <citation type="submission" date="2018-06" db="EMBL/GenBank/DDBJ databases">
        <title>Sphaerisporangium craniellae sp. nov., isolated from a marine sponge in the South China Sea.</title>
        <authorList>
            <person name="Li L."/>
        </authorList>
    </citation>
    <scope>NUCLEOTIDE SEQUENCE [LARGE SCALE GENOMIC DNA]</scope>
    <source>
        <strain evidence="2 3">LHW63015</strain>
    </source>
</reference>
<evidence type="ECO:0000256" key="1">
    <source>
        <dbReference type="SAM" id="MobiDB-lite"/>
    </source>
</evidence>
<comment type="caution">
    <text evidence="2">The sequence shown here is derived from an EMBL/GenBank/DDBJ whole genome shotgun (WGS) entry which is preliminary data.</text>
</comment>
<dbReference type="Proteomes" id="UP000253303">
    <property type="component" value="Unassembled WGS sequence"/>
</dbReference>
<organism evidence="2 3">
    <name type="scientific">Spongiactinospora rosea</name>
    <dbReference type="NCBI Taxonomy" id="2248750"/>
    <lineage>
        <taxon>Bacteria</taxon>
        <taxon>Bacillati</taxon>
        <taxon>Actinomycetota</taxon>
        <taxon>Actinomycetes</taxon>
        <taxon>Streptosporangiales</taxon>
        <taxon>Streptosporangiaceae</taxon>
        <taxon>Spongiactinospora</taxon>
    </lineage>
</organism>
<dbReference type="OrthoDB" id="1653618at2"/>
<evidence type="ECO:0000313" key="3">
    <source>
        <dbReference type="Proteomes" id="UP000253303"/>
    </source>
</evidence>
<gene>
    <name evidence="2" type="ORF">DP939_42205</name>
</gene>
<accession>A0A366LJW8</accession>